<name>A0A8H4KXZ2_9HYPO</name>
<dbReference type="AlphaFoldDB" id="A0A8H4KXZ2"/>
<sequence>MGTEKKKKKARMWDFLPSIIATPINPIVQTYVETKNYFPDLSRGVYYGRKPTFFDKMEVVPSKDRLLSFLGGLDKKGPKVRFPHVVSAKLH</sequence>
<evidence type="ECO:0000313" key="2">
    <source>
        <dbReference type="Proteomes" id="UP000554235"/>
    </source>
</evidence>
<accession>A0A8H4KXZ2</accession>
<reference evidence="1 2" key="1">
    <citation type="submission" date="2020-01" db="EMBL/GenBank/DDBJ databases">
        <title>Identification and distribution of gene clusters putatively required for synthesis of sphingolipid metabolism inhibitors in phylogenetically diverse species of the filamentous fungus Fusarium.</title>
        <authorList>
            <person name="Kim H.-S."/>
            <person name="Busman M."/>
            <person name="Brown D.W."/>
            <person name="Divon H."/>
            <person name="Uhlig S."/>
            <person name="Proctor R.H."/>
        </authorList>
    </citation>
    <scope>NUCLEOTIDE SEQUENCE [LARGE SCALE GENOMIC DNA]</scope>
    <source>
        <strain evidence="1 2">NRRL 20459</strain>
    </source>
</reference>
<gene>
    <name evidence="1" type="ORF">FALBO_14929</name>
</gene>
<dbReference type="EMBL" id="JAADYS010002494">
    <property type="protein sequence ID" value="KAF4458336.1"/>
    <property type="molecule type" value="Genomic_DNA"/>
</dbReference>
<dbReference type="Proteomes" id="UP000554235">
    <property type="component" value="Unassembled WGS sequence"/>
</dbReference>
<keyword evidence="2" id="KW-1185">Reference proteome</keyword>
<evidence type="ECO:0000313" key="1">
    <source>
        <dbReference type="EMBL" id="KAF4458336.1"/>
    </source>
</evidence>
<proteinExistence type="predicted"/>
<organism evidence="1 2">
    <name type="scientific">Fusarium albosuccineum</name>
    <dbReference type="NCBI Taxonomy" id="1237068"/>
    <lineage>
        <taxon>Eukaryota</taxon>
        <taxon>Fungi</taxon>
        <taxon>Dikarya</taxon>
        <taxon>Ascomycota</taxon>
        <taxon>Pezizomycotina</taxon>
        <taxon>Sordariomycetes</taxon>
        <taxon>Hypocreomycetidae</taxon>
        <taxon>Hypocreales</taxon>
        <taxon>Nectriaceae</taxon>
        <taxon>Fusarium</taxon>
        <taxon>Fusarium decemcellulare species complex</taxon>
    </lineage>
</organism>
<protein>
    <submittedName>
        <fullName evidence="1">Uncharacterized protein</fullName>
    </submittedName>
</protein>
<comment type="caution">
    <text evidence="1">The sequence shown here is derived from an EMBL/GenBank/DDBJ whole genome shotgun (WGS) entry which is preliminary data.</text>
</comment>